<dbReference type="InterPro" id="IPR011650">
    <property type="entry name" value="Peptidase_M20_dimer"/>
</dbReference>
<dbReference type="FunFam" id="3.30.70.360:FF:000004">
    <property type="entry name" value="Peptidase M20 domain-containing protein 2"/>
    <property type="match status" value="1"/>
</dbReference>
<reference evidence="3 4" key="1">
    <citation type="submission" date="2015-01" db="EMBL/GenBank/DDBJ databases">
        <title>Draft genome sequence of Leucobacter komagatae strain VKM ST2845.</title>
        <authorList>
            <person name="Karlyshev A.V."/>
            <person name="Kudryashova E.B."/>
        </authorList>
    </citation>
    <scope>NUCLEOTIDE SEQUENCE [LARGE SCALE GENOMIC DNA]</scope>
    <source>
        <strain evidence="3 4">VKM ST2845</strain>
    </source>
</reference>
<keyword evidence="3" id="KW-0378">Hydrolase</keyword>
<dbReference type="GO" id="GO:0016805">
    <property type="term" value="F:dipeptidase activity"/>
    <property type="evidence" value="ECO:0007669"/>
    <property type="project" value="InterPro"/>
</dbReference>
<dbReference type="Proteomes" id="UP000032120">
    <property type="component" value="Unassembled WGS sequence"/>
</dbReference>
<dbReference type="OrthoDB" id="9781032at2"/>
<dbReference type="Pfam" id="PF07687">
    <property type="entry name" value="M20_dimer"/>
    <property type="match status" value="1"/>
</dbReference>
<dbReference type="SUPFAM" id="SSF53187">
    <property type="entry name" value="Zn-dependent exopeptidases"/>
    <property type="match status" value="1"/>
</dbReference>
<comment type="caution">
    <text evidence="3">The sequence shown here is derived from an EMBL/GenBank/DDBJ whole genome shotgun (WGS) entry which is preliminary data.</text>
</comment>
<protein>
    <recommendedName>
        <fullName evidence="1">Peptidase M20 domain-containing protein 2</fullName>
    </recommendedName>
</protein>
<dbReference type="GO" id="GO:0005737">
    <property type="term" value="C:cytoplasm"/>
    <property type="evidence" value="ECO:0007669"/>
    <property type="project" value="TreeGrafter"/>
</dbReference>
<dbReference type="InterPro" id="IPR036264">
    <property type="entry name" value="Bact_exopeptidase_dim_dom"/>
</dbReference>
<organism evidence="3 4">
    <name type="scientific">Leucobacter komagatae</name>
    <dbReference type="NCBI Taxonomy" id="55969"/>
    <lineage>
        <taxon>Bacteria</taxon>
        <taxon>Bacillati</taxon>
        <taxon>Actinomycetota</taxon>
        <taxon>Actinomycetes</taxon>
        <taxon>Micrococcales</taxon>
        <taxon>Microbacteriaceae</taxon>
        <taxon>Leucobacter</taxon>
    </lineage>
</organism>
<dbReference type="Pfam" id="PF01546">
    <property type="entry name" value="Peptidase_M20"/>
    <property type="match status" value="1"/>
</dbReference>
<gene>
    <name evidence="3" type="ORF">SD72_10295</name>
</gene>
<comment type="similarity">
    <text evidence="1">Belongs to the peptidase M20A family.</text>
</comment>
<dbReference type="InterPro" id="IPR002933">
    <property type="entry name" value="Peptidase_M20"/>
</dbReference>
<proteinExistence type="inferred from homology"/>
<dbReference type="PANTHER" id="PTHR30575">
    <property type="entry name" value="PEPTIDASE M20"/>
    <property type="match status" value="1"/>
</dbReference>
<dbReference type="GO" id="GO:0046657">
    <property type="term" value="P:folic acid catabolic process"/>
    <property type="evidence" value="ECO:0007669"/>
    <property type="project" value="TreeGrafter"/>
</dbReference>
<accession>A0A0D0IM43</accession>
<dbReference type="NCBIfam" id="TIGR01891">
    <property type="entry name" value="amidohydrolases"/>
    <property type="match status" value="1"/>
</dbReference>
<dbReference type="Gene3D" id="3.30.70.360">
    <property type="match status" value="1"/>
</dbReference>
<dbReference type="InterPro" id="IPR017439">
    <property type="entry name" value="Amidohydrolase"/>
</dbReference>
<feature type="domain" description="Peptidase M20 dimerisation" evidence="2">
    <location>
        <begin position="182"/>
        <end position="274"/>
    </location>
</feature>
<dbReference type="SUPFAM" id="SSF55031">
    <property type="entry name" value="Bacterial exopeptidase dimerisation domain"/>
    <property type="match status" value="1"/>
</dbReference>
<evidence type="ECO:0000256" key="1">
    <source>
        <dbReference type="PIRNR" id="PIRNR037226"/>
    </source>
</evidence>
<dbReference type="EMBL" id="JXSQ01000013">
    <property type="protein sequence ID" value="KIP52237.1"/>
    <property type="molecule type" value="Genomic_DNA"/>
</dbReference>
<dbReference type="GO" id="GO:0071713">
    <property type="term" value="F:para-aminobenzoyl-glutamate hydrolase activity"/>
    <property type="evidence" value="ECO:0007669"/>
    <property type="project" value="TreeGrafter"/>
</dbReference>
<dbReference type="InterPro" id="IPR052030">
    <property type="entry name" value="Peptidase_M20/M20A_hydrolases"/>
</dbReference>
<keyword evidence="4" id="KW-1185">Reference proteome</keyword>
<evidence type="ECO:0000259" key="2">
    <source>
        <dbReference type="Pfam" id="PF07687"/>
    </source>
</evidence>
<dbReference type="AlphaFoldDB" id="A0A0D0IM43"/>
<dbReference type="PANTHER" id="PTHR30575:SF0">
    <property type="entry name" value="XAA-ARG DIPEPTIDASE"/>
    <property type="match status" value="1"/>
</dbReference>
<dbReference type="RefSeq" id="WP_042544376.1">
    <property type="nucleotide sequence ID" value="NZ_JXSQ01000013.1"/>
</dbReference>
<evidence type="ECO:0000313" key="3">
    <source>
        <dbReference type="EMBL" id="KIP52237.1"/>
    </source>
</evidence>
<dbReference type="PIRSF" id="PIRSF037226">
    <property type="entry name" value="Amidohydrolase_ACY1L2_prd"/>
    <property type="match status" value="1"/>
</dbReference>
<dbReference type="InterPro" id="IPR017144">
    <property type="entry name" value="Xaa-Arg_dipeptidase"/>
</dbReference>
<name>A0A0D0IM43_9MICO</name>
<evidence type="ECO:0000313" key="4">
    <source>
        <dbReference type="Proteomes" id="UP000032120"/>
    </source>
</evidence>
<dbReference type="Gene3D" id="3.40.630.10">
    <property type="entry name" value="Zn peptidases"/>
    <property type="match status" value="1"/>
</dbReference>
<sequence length="401" mass="41532">MTTDITTGAEPDSVRRAIAAGVDEWHDRVEALARELHANPELAFEEHRSAKAIAALLESGGFAVDRGVGGLDTAFEARAGSGPLEVVLCVEYDALPGIGHACGHNLIAGTSVAAALALAPVADELGITVRAIGTPAEEHGGGKSVLLERGAFDGAHLALMLHPVQDGMSYNPTGTSAQAVGRFRAVFSGKSAHAAAAPHLAVNAADAAVLSHVAIGLLRQQIRGDERIALVTREAGEVTNIIPDRAVVEFECRAFELDAYLALLERVRACFEGAAVATGTVLEISETEPLYEPLIQDDALAASWTSAMAALGYDTTPSAGVSGGSTDMGNVSQVIPSLHPWFSLPGATAPIHTHEFAAFANTPEAYRAMRDGAIGLAWTAAGAAAPGATRDRLLQSAFHSE</sequence>